<dbReference type="Pfam" id="PF12900">
    <property type="entry name" value="Pyridox_ox_2"/>
    <property type="match status" value="1"/>
</dbReference>
<name>A0ABX3SU08_MYCMA</name>
<organism evidence="1 2">
    <name type="scientific">Mycobacterium malmoense</name>
    <dbReference type="NCBI Taxonomy" id="1780"/>
    <lineage>
        <taxon>Bacteria</taxon>
        <taxon>Bacillati</taxon>
        <taxon>Actinomycetota</taxon>
        <taxon>Actinomycetes</taxon>
        <taxon>Mycobacteriales</taxon>
        <taxon>Mycobacteriaceae</taxon>
        <taxon>Mycobacterium</taxon>
    </lineage>
</organism>
<accession>A0ABX3SU08</accession>
<dbReference type="InterPro" id="IPR024747">
    <property type="entry name" value="Pyridox_Oxase-rel"/>
</dbReference>
<dbReference type="Proteomes" id="UP000243140">
    <property type="component" value="Unassembled WGS sequence"/>
</dbReference>
<keyword evidence="2" id="KW-1185">Reference proteome</keyword>
<gene>
    <name evidence="1" type="ORF">BST29_09160</name>
</gene>
<sequence>MSTTDDGVTILPEHECWDLLAGAALGRLVTSVDGQPEIFPVNYVVQHRTVLFRTAEGTKLVSTAINHRVLFEADDHNVAEGWSVIIKGIARSLHTNEQIEEAERAQLLSWTTSEKTHYVRVIPEMVTGRRFRFGPPPPDTPDPA</sequence>
<dbReference type="InterPro" id="IPR012349">
    <property type="entry name" value="Split_barrel_FMN-bd"/>
</dbReference>
<evidence type="ECO:0000313" key="1">
    <source>
        <dbReference type="EMBL" id="ORA83693.1"/>
    </source>
</evidence>
<evidence type="ECO:0000313" key="2">
    <source>
        <dbReference type="Proteomes" id="UP000243140"/>
    </source>
</evidence>
<comment type="caution">
    <text evidence="1">The sequence shown here is derived from an EMBL/GenBank/DDBJ whole genome shotgun (WGS) entry which is preliminary data.</text>
</comment>
<protein>
    <submittedName>
        <fullName evidence="1">Pyridoxamine 5'-phosphate oxidase</fullName>
    </submittedName>
</protein>
<dbReference type="Gene3D" id="2.30.110.10">
    <property type="entry name" value="Electron Transport, Fmn-binding Protein, Chain A"/>
    <property type="match status" value="1"/>
</dbReference>
<dbReference type="EMBL" id="MVHV01000007">
    <property type="protein sequence ID" value="ORA83693.1"/>
    <property type="molecule type" value="Genomic_DNA"/>
</dbReference>
<dbReference type="SUPFAM" id="SSF50475">
    <property type="entry name" value="FMN-binding split barrel"/>
    <property type="match status" value="1"/>
</dbReference>
<reference evidence="1 2" key="1">
    <citation type="submission" date="2017-02" db="EMBL/GenBank/DDBJ databases">
        <title>The new phylogeny of genus Mycobacterium.</title>
        <authorList>
            <person name="Tortoli E."/>
            <person name="Trovato A."/>
            <person name="Cirillo D.M."/>
        </authorList>
    </citation>
    <scope>NUCLEOTIDE SEQUENCE [LARGE SCALE GENOMIC DNA]</scope>
    <source>
        <strain evidence="1 2">IP1130001</strain>
    </source>
</reference>
<proteinExistence type="predicted"/>
<dbReference type="RefSeq" id="WP_083010275.1">
    <property type="nucleotide sequence ID" value="NZ_CP060015.1"/>
</dbReference>